<dbReference type="Pfam" id="PF00443">
    <property type="entry name" value="UCH"/>
    <property type="match status" value="1"/>
</dbReference>
<dbReference type="InterPro" id="IPR028889">
    <property type="entry name" value="USP"/>
</dbReference>
<dbReference type="EMBL" id="CAJOBA010000682">
    <property type="protein sequence ID" value="CAF3549492.1"/>
    <property type="molecule type" value="Genomic_DNA"/>
</dbReference>
<dbReference type="EMBL" id="CAJNOK010000682">
    <property type="protein sequence ID" value="CAF0768884.1"/>
    <property type="molecule type" value="Genomic_DNA"/>
</dbReference>
<dbReference type="PROSITE" id="PS00972">
    <property type="entry name" value="USP_1"/>
    <property type="match status" value="1"/>
</dbReference>
<feature type="domain" description="USP" evidence="1">
    <location>
        <begin position="343"/>
        <end position="445"/>
    </location>
</feature>
<accession>A0A814MXI7</accession>
<reference evidence="3" key="1">
    <citation type="submission" date="2021-02" db="EMBL/GenBank/DDBJ databases">
        <authorList>
            <person name="Nowell W R."/>
        </authorList>
    </citation>
    <scope>NUCLEOTIDE SEQUENCE</scope>
</reference>
<dbReference type="InterPro" id="IPR018200">
    <property type="entry name" value="USP_CS"/>
</dbReference>
<evidence type="ECO:0000313" key="2">
    <source>
        <dbReference type="EMBL" id="CAF0768884.1"/>
    </source>
</evidence>
<evidence type="ECO:0000313" key="5">
    <source>
        <dbReference type="EMBL" id="CAF3850079.1"/>
    </source>
</evidence>
<dbReference type="InterPro" id="IPR001394">
    <property type="entry name" value="Peptidase_C19_UCH"/>
</dbReference>
<comment type="caution">
    <text evidence="3">The sequence shown here is derived from an EMBL/GenBank/DDBJ whole genome shotgun (WGS) entry which is preliminary data.</text>
</comment>
<dbReference type="Proteomes" id="UP000663829">
    <property type="component" value="Unassembled WGS sequence"/>
</dbReference>
<organism evidence="3 6">
    <name type="scientific">Didymodactylos carnosus</name>
    <dbReference type="NCBI Taxonomy" id="1234261"/>
    <lineage>
        <taxon>Eukaryota</taxon>
        <taxon>Metazoa</taxon>
        <taxon>Spiralia</taxon>
        <taxon>Gnathifera</taxon>
        <taxon>Rotifera</taxon>
        <taxon>Eurotatoria</taxon>
        <taxon>Bdelloidea</taxon>
        <taxon>Philodinida</taxon>
        <taxon>Philodinidae</taxon>
        <taxon>Didymodactylos</taxon>
    </lineage>
</organism>
<evidence type="ECO:0000259" key="1">
    <source>
        <dbReference type="PROSITE" id="PS50235"/>
    </source>
</evidence>
<gene>
    <name evidence="3" type="ORF">GPM918_LOCUS17934</name>
    <name evidence="2" type="ORF">OVA965_LOCUS2971</name>
    <name evidence="5" type="ORF">SRO942_LOCUS17931</name>
    <name evidence="4" type="ORF">TMI583_LOCUS2970</name>
</gene>
<dbReference type="AlphaFoldDB" id="A0A814MXI7"/>
<dbReference type="Gene3D" id="3.90.70.10">
    <property type="entry name" value="Cysteine proteinases"/>
    <property type="match status" value="1"/>
</dbReference>
<dbReference type="Proteomes" id="UP000677228">
    <property type="component" value="Unassembled WGS sequence"/>
</dbReference>
<dbReference type="Proteomes" id="UP000682733">
    <property type="component" value="Unassembled WGS sequence"/>
</dbReference>
<evidence type="ECO:0000313" key="4">
    <source>
        <dbReference type="EMBL" id="CAF3549492.1"/>
    </source>
</evidence>
<evidence type="ECO:0000313" key="6">
    <source>
        <dbReference type="Proteomes" id="UP000663829"/>
    </source>
</evidence>
<name>A0A814MXI7_9BILA</name>
<dbReference type="SUPFAM" id="SSF54001">
    <property type="entry name" value="Cysteine proteinases"/>
    <property type="match status" value="1"/>
</dbReference>
<keyword evidence="6" id="KW-1185">Reference proteome</keyword>
<dbReference type="PROSITE" id="PS50235">
    <property type="entry name" value="USP_3"/>
    <property type="match status" value="1"/>
</dbReference>
<dbReference type="InterPro" id="IPR038765">
    <property type="entry name" value="Papain-like_cys_pep_sf"/>
</dbReference>
<evidence type="ECO:0000313" key="3">
    <source>
        <dbReference type="EMBL" id="CAF1084444.1"/>
    </source>
</evidence>
<proteinExistence type="predicted"/>
<dbReference type="EMBL" id="CAJOBC010005055">
    <property type="protein sequence ID" value="CAF3850079.1"/>
    <property type="molecule type" value="Genomic_DNA"/>
</dbReference>
<dbReference type="OrthoDB" id="289038at2759"/>
<dbReference type="GO" id="GO:0004843">
    <property type="term" value="F:cysteine-type deubiquitinase activity"/>
    <property type="evidence" value="ECO:0007669"/>
    <property type="project" value="InterPro"/>
</dbReference>
<dbReference type="EMBL" id="CAJNOQ010005055">
    <property type="protein sequence ID" value="CAF1084444.1"/>
    <property type="molecule type" value="Genomic_DNA"/>
</dbReference>
<dbReference type="GO" id="GO:0016579">
    <property type="term" value="P:protein deubiquitination"/>
    <property type="evidence" value="ECO:0007669"/>
    <property type="project" value="InterPro"/>
</dbReference>
<dbReference type="Proteomes" id="UP000681722">
    <property type="component" value="Unassembled WGS sequence"/>
</dbReference>
<protein>
    <recommendedName>
        <fullName evidence="1">USP domain-containing protein</fullName>
    </recommendedName>
</protein>
<sequence>MTARIQCKGTALDSTHSKLKSRKTSLFEFLFHDTSVCVIISTQGINVATYTLSKETLSKVIKNDPKSLAFNLKDKRQLKLSNMDDPSLVQKLENAFQDLLNDNLIASNMSECSTDPNASLNLSSMNTSTSFLSFNSKSKLSNENNTLLPSYSSSMSLSPSSTKLKTSKFDKMKEEFSYQDENDENSPHINKSISLQNRSQRFYRETSNANEQLHSSSINHSNINRKRTAEISSTQPFTSKNNGNMSLYSNTCANNSNKNINNTSNIPRIFDKTATITMNSVRKPSTSKTSITTLPFYSKYDDYSFDDSPNRNYSFYATKSLSKLSSTTPTSSSPLSTSNLRKKGLKNIGSTCYMNAILQCLLNIDPFRFDLMVTNQQLIQSKLLEDGTIYICVLRILALMQHRSSTQNNLTDDERILESTALTNLKKAAEKHSESFLGSRHQRID</sequence>